<dbReference type="OrthoDB" id="29252at10239"/>
<feature type="transmembrane region" description="Helical" evidence="1">
    <location>
        <begin position="33"/>
        <end position="51"/>
    </location>
</feature>
<proteinExistence type="predicted"/>
<gene>
    <name evidence="2" type="ORF">phiAS7_00029</name>
</gene>
<evidence type="ECO:0000313" key="3">
    <source>
        <dbReference type="Proteomes" id="UP000007167"/>
    </source>
</evidence>
<dbReference type="KEGG" id="vg:14013243"/>
<name>H6UK36_9CAUD</name>
<dbReference type="RefSeq" id="YP_007007801.1">
    <property type="nucleotide sequence ID" value="NC_019528.1"/>
</dbReference>
<reference evidence="2 3" key="1">
    <citation type="journal article" date="2012" name="J. Virol.">
        <title>Complete Genome Sequence of Bacteriophage phiAS7, a T7-Like Virus That Infects Aeromonas salmonicida subsp. salmonicida.</title>
        <authorList>
            <person name="Kim J.H."/>
            <person name="Son J.S."/>
            <person name="Choresca C.H."/>
            <person name="Shin S.P."/>
            <person name="Han J.E."/>
            <person name="Jun J.W."/>
            <person name="Kang D.H."/>
            <person name="Oh C."/>
            <person name="Heo S.J."/>
            <person name="Park S.C."/>
        </authorList>
    </citation>
    <scope>NUCLEOTIDE SEQUENCE [LARGE SCALE GENOMIC DNA]</scope>
</reference>
<keyword evidence="3" id="KW-1185">Reference proteome</keyword>
<dbReference type="Pfam" id="PF10746">
    <property type="entry name" value="Phage_holin_2_2"/>
    <property type="match status" value="1"/>
</dbReference>
<keyword evidence="1" id="KW-0472">Membrane</keyword>
<accession>H6UK36</accession>
<evidence type="ECO:0000313" key="2">
    <source>
        <dbReference type="EMBL" id="AEZ65052.1"/>
    </source>
</evidence>
<dbReference type="EMBL" id="JN651747">
    <property type="protein sequence ID" value="AEZ65052.1"/>
    <property type="molecule type" value="Genomic_DNA"/>
</dbReference>
<dbReference type="InterPro" id="IPR019682">
    <property type="entry name" value="Phage_T7_Gp17.5_holin"/>
</dbReference>
<keyword evidence="1" id="KW-0812">Transmembrane</keyword>
<organism evidence="2 3">
    <name type="scientific">Aeromonas phage phiAS7</name>
    <dbReference type="NCBI Taxonomy" id="1141132"/>
    <lineage>
        <taxon>Viruses</taxon>
        <taxon>Duplodnaviria</taxon>
        <taxon>Heunggongvirae</taxon>
        <taxon>Uroviricota</taxon>
        <taxon>Caudoviricetes</taxon>
        <taxon>Autographivirales</taxon>
        <taxon>Autonotataviridae</taxon>
        <taxon>Aerosvirus</taxon>
        <taxon>Aerosvirus AS7</taxon>
    </lineage>
</organism>
<sequence>MWLVDEVVEKAAPVAPPAAVAGMSVMGVSLQDWVYIATLVYIAIQIVKPAVKWAFKKWRGHD</sequence>
<dbReference type="GeneID" id="14013243"/>
<protein>
    <submittedName>
        <fullName evidence="2">Putative holin</fullName>
    </submittedName>
</protein>
<evidence type="ECO:0000256" key="1">
    <source>
        <dbReference type="SAM" id="Phobius"/>
    </source>
</evidence>
<keyword evidence="1" id="KW-1133">Transmembrane helix</keyword>
<dbReference type="Proteomes" id="UP000007167">
    <property type="component" value="Segment"/>
</dbReference>
<dbReference type="GO" id="GO:0044659">
    <property type="term" value="P:viral release from host cell by cytolysis"/>
    <property type="evidence" value="ECO:0007669"/>
    <property type="project" value="InterPro"/>
</dbReference>